<dbReference type="GO" id="GO:0003677">
    <property type="term" value="F:DNA binding"/>
    <property type="evidence" value="ECO:0007669"/>
    <property type="project" value="InterPro"/>
</dbReference>
<comment type="caution">
    <text evidence="1">The sequence shown here is derived from an EMBL/GenBank/DDBJ whole genome shotgun (WGS) entry which is preliminary data.</text>
</comment>
<evidence type="ECO:0000313" key="1">
    <source>
        <dbReference type="EMBL" id="THV28198.1"/>
    </source>
</evidence>
<reference evidence="1 2" key="1">
    <citation type="submission" date="2019-04" db="EMBL/GenBank/DDBJ databases">
        <title>genome sequence of strain W3.</title>
        <authorList>
            <person name="Gao J."/>
            <person name="Sun J."/>
        </authorList>
    </citation>
    <scope>NUCLEOTIDE SEQUENCE [LARGE SCALE GENOMIC DNA]</scope>
    <source>
        <strain evidence="1 2">W3</strain>
    </source>
</reference>
<keyword evidence="1" id="KW-0808">Transferase</keyword>
<accession>A0A4S8PCX3</accession>
<evidence type="ECO:0000313" key="2">
    <source>
        <dbReference type="Proteomes" id="UP000307378"/>
    </source>
</evidence>
<gene>
    <name evidence="1" type="ORF">FAA86_24145</name>
</gene>
<name>A0A4S8PCX3_9HYPH</name>
<dbReference type="InterPro" id="IPR036953">
    <property type="entry name" value="GreA/GreB_C_sf"/>
</dbReference>
<sequence>MSNDNIILTTKDFTILEVLRDRHHDQTGLLMPLIRNKMEKAIVVFREDLPGNIASINSRVRFRVAAGESDTRVISTGQTHGPVGMFLPITTLRGLALLGLREGQAMSLVNMNGVTEKIVLEKVEYQPEASRREREALGQEELTAGRKPMLRVISGGLDGHRCMSSFVAGGFDDPGPSAA</sequence>
<dbReference type="Gene3D" id="3.10.50.30">
    <property type="entry name" value="Transcription elongation factor, GreA/GreB, C-terminal domain"/>
    <property type="match status" value="1"/>
</dbReference>
<organism evidence="1 2">
    <name type="scientific">Rhizobium rosettiformans W3</name>
    <dbReference type="NCBI Taxonomy" id="538378"/>
    <lineage>
        <taxon>Bacteria</taxon>
        <taxon>Pseudomonadati</taxon>
        <taxon>Pseudomonadota</taxon>
        <taxon>Alphaproteobacteria</taxon>
        <taxon>Hyphomicrobiales</taxon>
        <taxon>Rhizobiaceae</taxon>
        <taxon>Rhizobium/Agrobacterium group</taxon>
        <taxon>Rhizobium</taxon>
    </lineage>
</organism>
<proteinExistence type="predicted"/>
<protein>
    <submittedName>
        <fullName evidence="1">Nucleoside-diphosphate kinase</fullName>
    </submittedName>
</protein>
<dbReference type="RefSeq" id="WP_136543833.1">
    <property type="nucleotide sequence ID" value="NZ_STGU01000051.1"/>
</dbReference>
<dbReference type="GO" id="GO:0032784">
    <property type="term" value="P:regulation of DNA-templated transcription elongation"/>
    <property type="evidence" value="ECO:0007669"/>
    <property type="project" value="InterPro"/>
</dbReference>
<dbReference type="AlphaFoldDB" id="A0A4S8PCX3"/>
<dbReference type="EMBL" id="STGU01000051">
    <property type="protein sequence ID" value="THV28198.1"/>
    <property type="molecule type" value="Genomic_DNA"/>
</dbReference>
<dbReference type="Proteomes" id="UP000307378">
    <property type="component" value="Unassembled WGS sequence"/>
</dbReference>
<keyword evidence="1" id="KW-0418">Kinase</keyword>
<dbReference type="GO" id="GO:0016301">
    <property type="term" value="F:kinase activity"/>
    <property type="evidence" value="ECO:0007669"/>
    <property type="project" value="UniProtKB-KW"/>
</dbReference>